<keyword evidence="2" id="KW-1185">Reference proteome</keyword>
<protein>
    <submittedName>
        <fullName evidence="1">Uncharacterized protein</fullName>
    </submittedName>
</protein>
<reference evidence="1 2" key="1">
    <citation type="submission" date="2017-12" db="EMBL/GenBank/DDBJ databases">
        <title>Taxonomic description and draft genome of Pradoshia cofamensis Gen. nov., sp. nov., a thermotolerant bacillale isolated from anterior gut of earthworm Eisenia fetida.</title>
        <authorList>
            <person name="Saha T."/>
            <person name="Chakraborty R."/>
        </authorList>
    </citation>
    <scope>NUCLEOTIDE SEQUENCE [LARGE SCALE GENOMIC DNA]</scope>
    <source>
        <strain evidence="1 2">EAG3</strain>
    </source>
</reference>
<gene>
    <name evidence="1" type="ORF">CYL18_02595</name>
</gene>
<name>A0A2S7N447_9BACI</name>
<organism evidence="1 2">
    <name type="scientific">Pradoshia eiseniae</name>
    <dbReference type="NCBI Taxonomy" id="2064768"/>
    <lineage>
        <taxon>Bacteria</taxon>
        <taxon>Bacillati</taxon>
        <taxon>Bacillota</taxon>
        <taxon>Bacilli</taxon>
        <taxon>Bacillales</taxon>
        <taxon>Bacillaceae</taxon>
        <taxon>Pradoshia</taxon>
    </lineage>
</organism>
<dbReference type="OrthoDB" id="2969015at2"/>
<dbReference type="AlphaFoldDB" id="A0A2S7N447"/>
<dbReference type="EMBL" id="PKOZ01000001">
    <property type="protein sequence ID" value="PQD96796.1"/>
    <property type="molecule type" value="Genomic_DNA"/>
</dbReference>
<dbReference type="RefSeq" id="WP_104847892.1">
    <property type="nucleotide sequence ID" value="NZ_PKOZ01000001.1"/>
</dbReference>
<dbReference type="Proteomes" id="UP000239663">
    <property type="component" value="Unassembled WGS sequence"/>
</dbReference>
<comment type="caution">
    <text evidence="1">The sequence shown here is derived from an EMBL/GenBank/DDBJ whole genome shotgun (WGS) entry which is preliminary data.</text>
</comment>
<evidence type="ECO:0000313" key="2">
    <source>
        <dbReference type="Proteomes" id="UP000239663"/>
    </source>
</evidence>
<proteinExistence type="predicted"/>
<sequence length="97" mass="11224">MKTFKVGDRVYVKEGTEMIEGTVAKVDMDNGIATVYFEKPYYNLRTRKFHYTALRTMDETELTADDYLDLMNLALSLGDDELFESFKQDLNNCNTLS</sequence>
<accession>A0A2S7N447</accession>
<evidence type="ECO:0000313" key="1">
    <source>
        <dbReference type="EMBL" id="PQD96796.1"/>
    </source>
</evidence>